<feature type="domain" description="Guanylate-binding protein N-terminal" evidence="1">
    <location>
        <begin position="18"/>
        <end position="179"/>
    </location>
</feature>
<evidence type="ECO:0000259" key="1">
    <source>
        <dbReference type="Pfam" id="PF02263"/>
    </source>
</evidence>
<dbReference type="InterPro" id="IPR015894">
    <property type="entry name" value="Guanylate-bd_N"/>
</dbReference>
<dbReference type="GO" id="GO:0003924">
    <property type="term" value="F:GTPase activity"/>
    <property type="evidence" value="ECO:0007669"/>
    <property type="project" value="InterPro"/>
</dbReference>
<evidence type="ECO:0000313" key="2">
    <source>
        <dbReference type="EMBL" id="KAF0710804.1"/>
    </source>
</evidence>
<dbReference type="OrthoDB" id="2135133at2759"/>
<dbReference type="Pfam" id="PF02263">
    <property type="entry name" value="GBP"/>
    <property type="match status" value="1"/>
</dbReference>
<dbReference type="InterPro" id="IPR027417">
    <property type="entry name" value="P-loop_NTPase"/>
</dbReference>
<sequence>MPLEAFSRISGCRSVASNVSVGFVDAEGLGDRDITYDSRLVSPVLLASKVVIFNWKDSLQADRILNLLAVLAKAAQNVELAEGETRKVFGHLHIIFRDWNFVNTSAAEVHDTLFKKEKGVSKEISNRNLARLELVEAFDSINIWLFPLPVSSTAQLSEKIRFEQLQPSFQSKLRDFRTRVSEQLQDPMLFNQQPLTGHTLAEMMPLFAESLNDNRVIMPESIYSSMRRAEGKKMQQTAEQ</sequence>
<dbReference type="Gene3D" id="3.40.50.300">
    <property type="entry name" value="P-loop containing nucleotide triphosphate hydrolases"/>
    <property type="match status" value="1"/>
</dbReference>
<dbReference type="EMBL" id="VJMH01001877">
    <property type="protein sequence ID" value="KAF0710804.1"/>
    <property type="molecule type" value="Genomic_DNA"/>
</dbReference>
<feature type="non-terminal residue" evidence="2">
    <location>
        <position position="240"/>
    </location>
</feature>
<reference evidence="2" key="1">
    <citation type="submission" date="2019-06" db="EMBL/GenBank/DDBJ databases">
        <title>Genomics analysis of Aphanomyces spp. identifies a new class of oomycete effector associated with host adaptation.</title>
        <authorList>
            <person name="Gaulin E."/>
        </authorList>
    </citation>
    <scope>NUCLEOTIDE SEQUENCE</scope>
    <source>
        <strain evidence="2">CBS 578.67</strain>
    </source>
</reference>
<protein>
    <recommendedName>
        <fullName evidence="1">Guanylate-binding protein N-terminal domain-containing protein</fullName>
    </recommendedName>
</protein>
<organism evidence="2">
    <name type="scientific">Aphanomyces stellatus</name>
    <dbReference type="NCBI Taxonomy" id="120398"/>
    <lineage>
        <taxon>Eukaryota</taxon>
        <taxon>Sar</taxon>
        <taxon>Stramenopiles</taxon>
        <taxon>Oomycota</taxon>
        <taxon>Saprolegniomycetes</taxon>
        <taxon>Saprolegniales</taxon>
        <taxon>Verrucalvaceae</taxon>
        <taxon>Aphanomyces</taxon>
    </lineage>
</organism>
<name>A0A6A4ZGH2_9STRA</name>
<dbReference type="AlphaFoldDB" id="A0A6A4ZGH2"/>
<accession>A0A6A4ZGH2</accession>
<dbReference type="PANTHER" id="PTHR10751">
    <property type="entry name" value="GUANYLATE BINDING PROTEIN"/>
    <property type="match status" value="1"/>
</dbReference>
<dbReference type="GO" id="GO:0005525">
    <property type="term" value="F:GTP binding"/>
    <property type="evidence" value="ECO:0007669"/>
    <property type="project" value="InterPro"/>
</dbReference>
<proteinExistence type="predicted"/>
<gene>
    <name evidence="2" type="ORF">As57867_005454</name>
</gene>
<comment type="caution">
    <text evidence="2">The sequence shown here is derived from an EMBL/GenBank/DDBJ whole genome shotgun (WGS) entry which is preliminary data.</text>
</comment>